<dbReference type="InterPro" id="IPR037175">
    <property type="entry name" value="KFase_sf"/>
</dbReference>
<dbReference type="GO" id="GO:0019441">
    <property type="term" value="P:L-tryptophan catabolic process to kynurenine"/>
    <property type="evidence" value="ECO:0007669"/>
    <property type="project" value="InterPro"/>
</dbReference>
<proteinExistence type="predicted"/>
<gene>
    <name evidence="1" type="ORF">EV193_109101</name>
</gene>
<accession>A0A4Q7KIA5</accession>
<dbReference type="SUPFAM" id="SSF102198">
    <property type="entry name" value="Putative cyclase"/>
    <property type="match status" value="1"/>
</dbReference>
<evidence type="ECO:0000313" key="1">
    <source>
        <dbReference type="EMBL" id="RZS34314.1"/>
    </source>
</evidence>
<reference evidence="1 2" key="1">
    <citation type="submission" date="2019-02" db="EMBL/GenBank/DDBJ databases">
        <title>Genomic Encyclopedia of Type Strains, Phase IV (KMG-IV): sequencing the most valuable type-strain genomes for metagenomic binning, comparative biology and taxonomic classification.</title>
        <authorList>
            <person name="Goeker M."/>
        </authorList>
    </citation>
    <scope>NUCLEOTIDE SEQUENCE [LARGE SCALE GENOMIC DNA]</scope>
    <source>
        <strain evidence="1 2">DSM 101727</strain>
    </source>
</reference>
<dbReference type="Pfam" id="PF04199">
    <property type="entry name" value="Cyclase"/>
    <property type="match status" value="1"/>
</dbReference>
<dbReference type="PANTHER" id="PTHR34861">
    <property type="match status" value="1"/>
</dbReference>
<protein>
    <submittedName>
        <fullName evidence="1">Kynurenine formamidase</fullName>
    </submittedName>
</protein>
<dbReference type="Proteomes" id="UP000294257">
    <property type="component" value="Unassembled WGS sequence"/>
</dbReference>
<dbReference type="EMBL" id="SGWQ01000009">
    <property type="protein sequence ID" value="RZS34314.1"/>
    <property type="molecule type" value="Genomic_DNA"/>
</dbReference>
<dbReference type="AlphaFoldDB" id="A0A4Q7KIA5"/>
<dbReference type="Gene3D" id="3.50.30.50">
    <property type="entry name" value="Putative cyclase"/>
    <property type="match status" value="1"/>
</dbReference>
<sequence length="318" mass="34468">MTAERPMPTQDDVLGYFDTLSNWGRWGDDDELGTLNHITDDVRLAAARAVRHGRSVSCGWEVAVPEEMERSTTTCPCAADMPGAENMPVPGFRNDRRWGFSNERLGIMFHGNTITHLDSPCHLYWDGKMYNGRSHSLVDAATGSAWAAVTAAANGIMTRGVLLDIAAVRGVPWLEPGQGVFPDDLEEAERRQGVRVRSGDAVLLRTGYGRARHEAGATPSITQAGWHASCLPWLRERGVALIGADTPQDVQPSGYDDVLMPVHAVSLVAMGLWMLDNCDLEVCATTAAELGQWDFHLAVAPVRFAGTSGSPVNPIATF</sequence>
<dbReference type="GO" id="GO:0004061">
    <property type="term" value="F:arylformamidase activity"/>
    <property type="evidence" value="ECO:0007669"/>
    <property type="project" value="InterPro"/>
</dbReference>
<dbReference type="InterPro" id="IPR007325">
    <property type="entry name" value="KFase/CYL"/>
</dbReference>
<name>A0A4Q7KIA5_9PSEU</name>
<evidence type="ECO:0000313" key="2">
    <source>
        <dbReference type="Proteomes" id="UP000294257"/>
    </source>
</evidence>
<keyword evidence="2" id="KW-1185">Reference proteome</keyword>
<organism evidence="1 2">
    <name type="scientific">Herbihabitans rhizosphaerae</name>
    <dbReference type="NCBI Taxonomy" id="1872711"/>
    <lineage>
        <taxon>Bacteria</taxon>
        <taxon>Bacillati</taxon>
        <taxon>Actinomycetota</taxon>
        <taxon>Actinomycetes</taxon>
        <taxon>Pseudonocardiales</taxon>
        <taxon>Pseudonocardiaceae</taxon>
        <taxon>Herbihabitans</taxon>
    </lineage>
</organism>
<dbReference type="PANTHER" id="PTHR34861:SF10">
    <property type="entry name" value="CYCLASE"/>
    <property type="match status" value="1"/>
</dbReference>
<comment type="caution">
    <text evidence="1">The sequence shown here is derived from an EMBL/GenBank/DDBJ whole genome shotgun (WGS) entry which is preliminary data.</text>
</comment>